<dbReference type="GO" id="GO:0046452">
    <property type="term" value="P:dihydrofolate metabolic process"/>
    <property type="evidence" value="ECO:0007669"/>
    <property type="project" value="TreeGrafter"/>
</dbReference>
<protein>
    <recommendedName>
        <fullName evidence="3">dihydrofolate reductase</fullName>
        <ecNumber evidence="3">1.5.1.3</ecNumber>
    </recommendedName>
</protein>
<dbReference type="SUPFAM" id="SSF53597">
    <property type="entry name" value="Dihydrofolate reductase-like"/>
    <property type="match status" value="1"/>
</dbReference>
<dbReference type="Gene3D" id="3.40.430.10">
    <property type="entry name" value="Dihydrofolate Reductase, subunit A"/>
    <property type="match status" value="1"/>
</dbReference>
<dbReference type="PANTHER" id="PTHR48069:SF3">
    <property type="entry name" value="DIHYDROFOLATE REDUCTASE"/>
    <property type="match status" value="1"/>
</dbReference>
<dbReference type="Pfam" id="PF00186">
    <property type="entry name" value="DHFR_1"/>
    <property type="match status" value="1"/>
</dbReference>
<accession>A0AAN9YZ31</accession>
<dbReference type="EC" id="1.5.1.3" evidence="3"/>
<dbReference type="EMBL" id="JAZDUA010000469">
    <property type="protein sequence ID" value="KAK7792145.1"/>
    <property type="molecule type" value="Genomic_DNA"/>
</dbReference>
<dbReference type="InterPro" id="IPR017925">
    <property type="entry name" value="DHFR_CS"/>
</dbReference>
<proteinExistence type="inferred from homology"/>
<dbReference type="PRINTS" id="PR00070">
    <property type="entry name" value="DHFR"/>
</dbReference>
<dbReference type="InterPro" id="IPR012259">
    <property type="entry name" value="DHFR"/>
</dbReference>
<dbReference type="CDD" id="cd00209">
    <property type="entry name" value="DHFR"/>
    <property type="match status" value="1"/>
</dbReference>
<dbReference type="Proteomes" id="UP001378592">
    <property type="component" value="Unassembled WGS sequence"/>
</dbReference>
<comment type="caution">
    <text evidence="11">The sequence shown here is derived from an EMBL/GenBank/DDBJ whole genome shotgun (WGS) entry which is preliminary data.</text>
</comment>
<organism evidence="11 12">
    <name type="scientific">Gryllus longicercus</name>
    <dbReference type="NCBI Taxonomy" id="2509291"/>
    <lineage>
        <taxon>Eukaryota</taxon>
        <taxon>Metazoa</taxon>
        <taxon>Ecdysozoa</taxon>
        <taxon>Arthropoda</taxon>
        <taxon>Hexapoda</taxon>
        <taxon>Insecta</taxon>
        <taxon>Pterygota</taxon>
        <taxon>Neoptera</taxon>
        <taxon>Polyneoptera</taxon>
        <taxon>Orthoptera</taxon>
        <taxon>Ensifera</taxon>
        <taxon>Gryllidea</taxon>
        <taxon>Grylloidea</taxon>
        <taxon>Gryllidae</taxon>
        <taxon>Gryllinae</taxon>
        <taxon>Gryllus</taxon>
    </lineage>
</organism>
<gene>
    <name evidence="11" type="ORF">R5R35_000413</name>
</gene>
<dbReference type="GO" id="GO:0050661">
    <property type="term" value="F:NADP binding"/>
    <property type="evidence" value="ECO:0007669"/>
    <property type="project" value="InterPro"/>
</dbReference>
<dbReference type="PANTHER" id="PTHR48069">
    <property type="entry name" value="DIHYDROFOLATE REDUCTASE"/>
    <property type="match status" value="1"/>
</dbReference>
<evidence type="ECO:0000313" key="12">
    <source>
        <dbReference type="Proteomes" id="UP001378592"/>
    </source>
</evidence>
<keyword evidence="5" id="KW-0521">NADP</keyword>
<evidence type="ECO:0000256" key="7">
    <source>
        <dbReference type="ARBA" id="ARBA00025067"/>
    </source>
</evidence>
<feature type="domain" description="DHFR" evidence="10">
    <location>
        <begin position="4"/>
        <end position="176"/>
    </location>
</feature>
<evidence type="ECO:0000256" key="9">
    <source>
        <dbReference type="RuleBase" id="RU004474"/>
    </source>
</evidence>
<dbReference type="InterPro" id="IPR024072">
    <property type="entry name" value="DHFR-like_dom_sf"/>
</dbReference>
<name>A0AAN9YZ31_9ORTH</name>
<evidence type="ECO:0000256" key="3">
    <source>
        <dbReference type="ARBA" id="ARBA00012856"/>
    </source>
</evidence>
<dbReference type="AlphaFoldDB" id="A0AAN9YZ31"/>
<evidence type="ECO:0000313" key="11">
    <source>
        <dbReference type="EMBL" id="KAK7792145.1"/>
    </source>
</evidence>
<dbReference type="GO" id="GO:0046654">
    <property type="term" value="P:tetrahydrofolate biosynthetic process"/>
    <property type="evidence" value="ECO:0007669"/>
    <property type="project" value="InterPro"/>
</dbReference>
<dbReference type="GO" id="GO:0006730">
    <property type="term" value="P:one-carbon metabolic process"/>
    <property type="evidence" value="ECO:0007669"/>
    <property type="project" value="UniProtKB-KW"/>
</dbReference>
<comment type="pathway">
    <text evidence="1">Cofactor biosynthesis; tetrahydrofolate biosynthesis; 5,6,7,8-tetrahydrofolate from 7,8-dihydrofolate: step 1/1.</text>
</comment>
<dbReference type="GO" id="GO:0046655">
    <property type="term" value="P:folic acid metabolic process"/>
    <property type="evidence" value="ECO:0007669"/>
    <property type="project" value="TreeGrafter"/>
</dbReference>
<keyword evidence="4" id="KW-0554">One-carbon metabolism</keyword>
<dbReference type="InterPro" id="IPR001796">
    <property type="entry name" value="DHFR_dom"/>
</dbReference>
<evidence type="ECO:0000256" key="4">
    <source>
        <dbReference type="ARBA" id="ARBA00022563"/>
    </source>
</evidence>
<dbReference type="GO" id="GO:0004146">
    <property type="term" value="F:dihydrofolate reductase activity"/>
    <property type="evidence" value="ECO:0007669"/>
    <property type="project" value="UniProtKB-EC"/>
</dbReference>
<keyword evidence="6" id="KW-0560">Oxidoreductase</keyword>
<dbReference type="FunFam" id="3.40.430.10:FF:000002">
    <property type="entry name" value="Dihydrofolate reductase"/>
    <property type="match status" value="1"/>
</dbReference>
<evidence type="ECO:0000256" key="5">
    <source>
        <dbReference type="ARBA" id="ARBA00022857"/>
    </source>
</evidence>
<dbReference type="PROSITE" id="PS51330">
    <property type="entry name" value="DHFR_2"/>
    <property type="match status" value="1"/>
</dbReference>
<reference evidence="11 12" key="1">
    <citation type="submission" date="2024-03" db="EMBL/GenBank/DDBJ databases">
        <title>The genome assembly and annotation of the cricket Gryllus longicercus Weissman &amp; Gray.</title>
        <authorList>
            <person name="Szrajer S."/>
            <person name="Gray D."/>
            <person name="Ylla G."/>
        </authorList>
    </citation>
    <scope>NUCLEOTIDE SEQUENCE [LARGE SCALE GENOMIC DNA]</scope>
    <source>
        <strain evidence="11">DAG 2021-001</strain>
        <tissue evidence="11">Whole body minus gut</tissue>
    </source>
</reference>
<keyword evidence="12" id="KW-1185">Reference proteome</keyword>
<dbReference type="GO" id="GO:0005739">
    <property type="term" value="C:mitochondrion"/>
    <property type="evidence" value="ECO:0007669"/>
    <property type="project" value="TreeGrafter"/>
</dbReference>
<sequence>MVLKVKLIVAVSENMGIGSKGQLPWRLKKELKYFSRITQLTSDPTKRNAVVMGRRTWESIPAANRPLVNRCNLVLSSQSLVLPEGVTLHHSLEEALQSLGDDIETAWIIGGSSLYQAALEKGLCDQLYVTRILRSYDCDVFLPEMGPGYVLARDPAVPEELQVEDGISYKFEVYEKIKN</sequence>
<evidence type="ECO:0000256" key="6">
    <source>
        <dbReference type="ARBA" id="ARBA00023002"/>
    </source>
</evidence>
<evidence type="ECO:0000256" key="1">
    <source>
        <dbReference type="ARBA" id="ARBA00004903"/>
    </source>
</evidence>
<evidence type="ECO:0000256" key="8">
    <source>
        <dbReference type="ARBA" id="ARBA00048873"/>
    </source>
</evidence>
<comment type="similarity">
    <text evidence="2 9">Belongs to the dihydrofolate reductase family.</text>
</comment>
<evidence type="ECO:0000259" key="10">
    <source>
        <dbReference type="PROSITE" id="PS51330"/>
    </source>
</evidence>
<dbReference type="PROSITE" id="PS00075">
    <property type="entry name" value="DHFR_1"/>
    <property type="match status" value="1"/>
</dbReference>
<comment type="function">
    <text evidence="7">Key enzyme in folate metabolism. Catalyzes an essential reaction for de novo glycine and purine synthesis, and for DNA precursor synthesis.</text>
</comment>
<comment type="catalytic activity">
    <reaction evidence="8">
        <text>(6S)-5,6,7,8-tetrahydrofolate + NADP(+) = 7,8-dihydrofolate + NADPH + H(+)</text>
        <dbReference type="Rhea" id="RHEA:15009"/>
        <dbReference type="ChEBI" id="CHEBI:15378"/>
        <dbReference type="ChEBI" id="CHEBI:57451"/>
        <dbReference type="ChEBI" id="CHEBI:57453"/>
        <dbReference type="ChEBI" id="CHEBI:57783"/>
        <dbReference type="ChEBI" id="CHEBI:58349"/>
        <dbReference type="EC" id="1.5.1.3"/>
    </reaction>
</comment>
<evidence type="ECO:0000256" key="2">
    <source>
        <dbReference type="ARBA" id="ARBA00009539"/>
    </source>
</evidence>